<dbReference type="InterPro" id="IPR005024">
    <property type="entry name" value="Snf7_fam"/>
</dbReference>
<name>A0ABM1T6C6_LIMPO</name>
<organism evidence="5 6">
    <name type="scientific">Limulus polyphemus</name>
    <name type="common">Atlantic horseshoe crab</name>
    <dbReference type="NCBI Taxonomy" id="6850"/>
    <lineage>
        <taxon>Eukaryota</taxon>
        <taxon>Metazoa</taxon>
        <taxon>Ecdysozoa</taxon>
        <taxon>Arthropoda</taxon>
        <taxon>Chelicerata</taxon>
        <taxon>Merostomata</taxon>
        <taxon>Xiphosura</taxon>
        <taxon>Limulidae</taxon>
        <taxon>Limulus</taxon>
    </lineage>
</organism>
<dbReference type="Gene3D" id="6.10.250.1710">
    <property type="match status" value="1"/>
</dbReference>
<evidence type="ECO:0000313" key="6">
    <source>
        <dbReference type="RefSeq" id="XP_022251432.1"/>
    </source>
</evidence>
<proteinExistence type="inferred from homology"/>
<dbReference type="PANTHER" id="PTHR22761">
    <property type="entry name" value="CHARGED MULTIVESICULAR BODY PROTEIN"/>
    <property type="match status" value="1"/>
</dbReference>
<comment type="subcellular location">
    <subcellularLocation>
        <location evidence="1">Endosome</location>
    </subcellularLocation>
</comment>
<dbReference type="Pfam" id="PF03357">
    <property type="entry name" value="Snf7"/>
    <property type="match status" value="1"/>
</dbReference>
<dbReference type="RefSeq" id="XP_022251432.1">
    <property type="nucleotide sequence ID" value="XM_022395724.1"/>
</dbReference>
<protein>
    <submittedName>
        <fullName evidence="6">Charged multivesicular body protein 4B-like protein CHMP4BP1</fullName>
    </submittedName>
</protein>
<gene>
    <name evidence="6" type="primary">LOC106467528</name>
</gene>
<dbReference type="Proteomes" id="UP000694941">
    <property type="component" value="Unplaced"/>
</dbReference>
<keyword evidence="5" id="KW-1185">Reference proteome</keyword>
<reference evidence="6" key="1">
    <citation type="submission" date="2025-08" db="UniProtKB">
        <authorList>
            <consortium name="RefSeq"/>
        </authorList>
    </citation>
    <scope>IDENTIFICATION</scope>
    <source>
        <tissue evidence="6">Muscle</tissue>
    </source>
</reference>
<sequence length="261" mass="29653">MGVEENTQMNEALGRINQHREGADEFDRCQLLFGMSEKKPVIHVKVKAQTQGIQSRVLSTSELHSHRRKSKASGLVTDKKFCLTIQQKIDVMLQELDEMRESKKKFQKTSESNLEALKAEIEESENRFTELKKAQCSFDRDITRGSLHPRTGNVMAEKVQRDVDKVHDLMDEVQEQQEIANEISEAISNPVGFGHDIDEDELSKELEELEQEELDKQLLDVEGPVTENLPSPPQAEPSTSSKAKVHEDEDEDIKELAAWAS</sequence>
<dbReference type="GeneID" id="106467528"/>
<keyword evidence="3" id="KW-0967">Endosome</keyword>
<feature type="region of interest" description="Disordered" evidence="4">
    <location>
        <begin position="220"/>
        <end position="252"/>
    </location>
</feature>
<evidence type="ECO:0000256" key="1">
    <source>
        <dbReference type="ARBA" id="ARBA00004177"/>
    </source>
</evidence>
<evidence type="ECO:0000256" key="4">
    <source>
        <dbReference type="SAM" id="MobiDB-lite"/>
    </source>
</evidence>
<evidence type="ECO:0000256" key="3">
    <source>
        <dbReference type="ARBA" id="ARBA00022753"/>
    </source>
</evidence>
<accession>A0ABM1T6C6</accession>
<comment type="similarity">
    <text evidence="2">Belongs to the SNF7 family.</text>
</comment>
<evidence type="ECO:0000256" key="2">
    <source>
        <dbReference type="ARBA" id="ARBA00006190"/>
    </source>
</evidence>
<evidence type="ECO:0000313" key="5">
    <source>
        <dbReference type="Proteomes" id="UP000694941"/>
    </source>
</evidence>
<dbReference type="PANTHER" id="PTHR22761:SF10">
    <property type="entry name" value="GH13992P"/>
    <property type="match status" value="1"/>
</dbReference>